<protein>
    <recommendedName>
        <fullName evidence="1">Protein kinase domain-containing protein</fullName>
    </recommendedName>
</protein>
<dbReference type="InterPro" id="IPR000719">
    <property type="entry name" value="Prot_kinase_dom"/>
</dbReference>
<dbReference type="CTD" id="78777337"/>
<organism evidence="2 3">
    <name type="scientific">Caenorhabditis remanei</name>
    <name type="common">Caenorhabditis vulgaris</name>
    <dbReference type="NCBI Taxonomy" id="31234"/>
    <lineage>
        <taxon>Eukaryota</taxon>
        <taxon>Metazoa</taxon>
        <taxon>Ecdysozoa</taxon>
        <taxon>Nematoda</taxon>
        <taxon>Chromadorea</taxon>
        <taxon>Rhabditida</taxon>
        <taxon>Rhabditina</taxon>
        <taxon>Rhabditomorpha</taxon>
        <taxon>Rhabditoidea</taxon>
        <taxon>Rhabditidae</taxon>
        <taxon>Peloderinae</taxon>
        <taxon>Caenorhabditis</taxon>
    </lineage>
</organism>
<dbReference type="KEGG" id="crq:GCK72_021789"/>
<dbReference type="SUPFAM" id="SSF56112">
    <property type="entry name" value="Protein kinase-like (PK-like)"/>
    <property type="match status" value="1"/>
</dbReference>
<gene>
    <name evidence="2" type="ORF">GCK72_021789</name>
</gene>
<dbReference type="AlphaFoldDB" id="A0A6A5GJ24"/>
<comment type="caution">
    <text evidence="2">The sequence shown here is derived from an EMBL/GenBank/DDBJ whole genome shotgun (WGS) entry which is preliminary data.</text>
</comment>
<reference evidence="2 3" key="1">
    <citation type="submission" date="2019-12" db="EMBL/GenBank/DDBJ databases">
        <title>Chromosome-level assembly of the Caenorhabditis remanei genome.</title>
        <authorList>
            <person name="Teterina A.A."/>
            <person name="Willis J.H."/>
            <person name="Phillips P.C."/>
        </authorList>
    </citation>
    <scope>NUCLEOTIDE SEQUENCE [LARGE SCALE GENOMIC DNA]</scope>
    <source>
        <strain evidence="2 3">PX506</strain>
        <tissue evidence="2">Whole organism</tissue>
    </source>
</reference>
<dbReference type="Gene3D" id="1.10.510.10">
    <property type="entry name" value="Transferase(Phosphotransferase) domain 1"/>
    <property type="match status" value="1"/>
</dbReference>
<dbReference type="GeneID" id="78777337"/>
<name>A0A6A5GJ24_CAERE</name>
<dbReference type="Pfam" id="PF00069">
    <property type="entry name" value="Pkinase"/>
    <property type="match status" value="1"/>
</dbReference>
<dbReference type="GO" id="GO:0005524">
    <property type="term" value="F:ATP binding"/>
    <property type="evidence" value="ECO:0007669"/>
    <property type="project" value="InterPro"/>
</dbReference>
<accession>A0A6A5GJ24</accession>
<evidence type="ECO:0000259" key="1">
    <source>
        <dbReference type="PROSITE" id="PS50011"/>
    </source>
</evidence>
<proteinExistence type="predicted"/>
<dbReference type="Proteomes" id="UP000483820">
    <property type="component" value="Chromosome V"/>
</dbReference>
<evidence type="ECO:0000313" key="3">
    <source>
        <dbReference type="Proteomes" id="UP000483820"/>
    </source>
</evidence>
<evidence type="ECO:0000313" key="2">
    <source>
        <dbReference type="EMBL" id="KAF1755220.1"/>
    </source>
</evidence>
<dbReference type="InterPro" id="IPR011009">
    <property type="entry name" value="Kinase-like_dom_sf"/>
</dbReference>
<dbReference type="GO" id="GO:0004672">
    <property type="term" value="F:protein kinase activity"/>
    <property type="evidence" value="ECO:0007669"/>
    <property type="project" value="InterPro"/>
</dbReference>
<feature type="domain" description="Protein kinase" evidence="1">
    <location>
        <begin position="1"/>
        <end position="108"/>
    </location>
</feature>
<sequence>MILDDEDSTHGGTLINNHPDLMGKIKKPNIVYDIWSLGICLFELHEGHHPFEATNGQFELSLKHNTWLPKLSRQNELSTILSDFLEKSMNRQQQDLITLDFIGNHPYIKNSFETESAGRQWLCDILRQ</sequence>
<dbReference type="PROSITE" id="PS50011">
    <property type="entry name" value="PROTEIN_KINASE_DOM"/>
    <property type="match status" value="1"/>
</dbReference>
<dbReference type="RefSeq" id="XP_053583408.1">
    <property type="nucleotide sequence ID" value="XM_053734495.1"/>
</dbReference>
<dbReference type="EMBL" id="WUAV01000005">
    <property type="protein sequence ID" value="KAF1755220.1"/>
    <property type="molecule type" value="Genomic_DNA"/>
</dbReference>